<reference evidence="4" key="1">
    <citation type="journal article" date="2019" name="Int. J. Syst. Evol. Microbiol.">
        <title>The Global Catalogue of Microorganisms (GCM) 10K type strain sequencing project: providing services to taxonomists for standard genome sequencing and annotation.</title>
        <authorList>
            <consortium name="The Broad Institute Genomics Platform"/>
            <consortium name="The Broad Institute Genome Sequencing Center for Infectious Disease"/>
            <person name="Wu L."/>
            <person name="Ma J."/>
        </authorList>
    </citation>
    <scope>NUCLEOTIDE SEQUENCE [LARGE SCALE GENOMIC DNA]</scope>
    <source>
        <strain evidence="4">2902at01</strain>
    </source>
</reference>
<feature type="domain" description="Clp R" evidence="2">
    <location>
        <begin position="2"/>
        <end position="190"/>
    </location>
</feature>
<keyword evidence="3" id="KW-0378">Hydrolase</keyword>
<dbReference type="Pfam" id="PF02861">
    <property type="entry name" value="Clp_N"/>
    <property type="match status" value="2"/>
</dbReference>
<dbReference type="Gene3D" id="1.10.1780.10">
    <property type="entry name" value="Clp, N-terminal domain"/>
    <property type="match status" value="2"/>
</dbReference>
<protein>
    <submittedName>
        <fullName evidence="3">Clp protease N-terminal domain-containing protein</fullName>
    </submittedName>
</protein>
<dbReference type="GO" id="GO:0008233">
    <property type="term" value="F:peptidase activity"/>
    <property type="evidence" value="ECO:0007669"/>
    <property type="project" value="UniProtKB-KW"/>
</dbReference>
<name>A0ABV8KU77_9ACTN</name>
<dbReference type="RefSeq" id="WP_377550915.1">
    <property type="nucleotide sequence ID" value="NZ_JBHSBN010000025.1"/>
</dbReference>
<evidence type="ECO:0000259" key="2">
    <source>
        <dbReference type="PROSITE" id="PS51903"/>
    </source>
</evidence>
<dbReference type="Proteomes" id="UP001595868">
    <property type="component" value="Unassembled WGS sequence"/>
</dbReference>
<dbReference type="PROSITE" id="PS51903">
    <property type="entry name" value="CLP_R"/>
    <property type="match status" value="1"/>
</dbReference>
<evidence type="ECO:0000256" key="1">
    <source>
        <dbReference type="PROSITE-ProRule" id="PRU01251"/>
    </source>
</evidence>
<organism evidence="3 4">
    <name type="scientific">Micromonospora zhanjiangensis</name>
    <dbReference type="NCBI Taxonomy" id="1522057"/>
    <lineage>
        <taxon>Bacteria</taxon>
        <taxon>Bacillati</taxon>
        <taxon>Actinomycetota</taxon>
        <taxon>Actinomycetes</taxon>
        <taxon>Micromonosporales</taxon>
        <taxon>Micromonosporaceae</taxon>
        <taxon>Micromonospora</taxon>
    </lineage>
</organism>
<sequence>MLERFTSQARQVVMDARAERRRLRHDFIGTEHLLLALLDERVGAAGEILRGAGLTADGVRAEIERQVGVRPGGLGTADAEALRSIGIDLDAVRDAVEGTFGEGALEAPPQPGRRLWYGRRLPSSRLSRRARKALELSLREALRLNHRHIGPEHILLGLIREGQGLGALILARAGVDLDDLRRTIEELPPAA</sequence>
<evidence type="ECO:0000313" key="3">
    <source>
        <dbReference type="EMBL" id="MFC4109501.1"/>
    </source>
</evidence>
<dbReference type="GO" id="GO:0006508">
    <property type="term" value="P:proteolysis"/>
    <property type="evidence" value="ECO:0007669"/>
    <property type="project" value="UniProtKB-KW"/>
</dbReference>
<dbReference type="InterPro" id="IPR036628">
    <property type="entry name" value="Clp_N_dom_sf"/>
</dbReference>
<dbReference type="EMBL" id="JBHSBN010000025">
    <property type="protein sequence ID" value="MFC4109501.1"/>
    <property type="molecule type" value="Genomic_DNA"/>
</dbReference>
<gene>
    <name evidence="3" type="ORF">ACFOX0_26660</name>
</gene>
<dbReference type="InterPro" id="IPR044217">
    <property type="entry name" value="CLPT1/2"/>
</dbReference>
<proteinExistence type="predicted"/>
<dbReference type="PANTHER" id="PTHR47016">
    <property type="entry name" value="ATP-DEPENDENT CLP PROTEASE ATP-BINDING SUBUNIT CLPT1, CHLOROPLASTIC"/>
    <property type="match status" value="1"/>
</dbReference>
<accession>A0ABV8KU77</accession>
<dbReference type="PANTHER" id="PTHR47016:SF5">
    <property type="entry name" value="CLP DOMAIN SUPERFAMILY PROTEIN"/>
    <property type="match status" value="1"/>
</dbReference>
<dbReference type="SUPFAM" id="SSF81923">
    <property type="entry name" value="Double Clp-N motif"/>
    <property type="match status" value="2"/>
</dbReference>
<keyword evidence="4" id="KW-1185">Reference proteome</keyword>
<evidence type="ECO:0000313" key="4">
    <source>
        <dbReference type="Proteomes" id="UP001595868"/>
    </source>
</evidence>
<dbReference type="InterPro" id="IPR004176">
    <property type="entry name" value="Clp_R_N"/>
</dbReference>
<keyword evidence="1" id="KW-0677">Repeat</keyword>
<keyword evidence="3" id="KW-0645">Protease</keyword>
<comment type="caution">
    <text evidence="3">The sequence shown here is derived from an EMBL/GenBank/DDBJ whole genome shotgun (WGS) entry which is preliminary data.</text>
</comment>